<evidence type="ECO:0000313" key="2">
    <source>
        <dbReference type="EMBL" id="SCY27735.1"/>
    </source>
</evidence>
<sequence length="829" mass="92225">MGKRRFVGRVVSGLLVSVLLATSLTGCGKKKDKGVSLEEAKKIDKNCIFKQEDLEGILEPGEEVGVLSSAGGKIKLFAQTEKGKTRLITFNPDGSDVQSVDVGSGKNFYVYNCVFDNDGNAYLNCFEGDREALYGRGGESDDSEEAGSEEASSSDNSVADASVAESSASESSVAESSSAETSAEEAEPSEEKKQEGDVSGEAKSYFVKLDSSGKEIAKVDLAQFAPKDAQGMEEGFNLYGMVWTEKYGILCPSENGIQTFDEKNGPQMLIEKKKICGDDGWINNLSKLSENELLITYYAGDGEGGEVNAILDLDKKEVGKKLEGFGKYGNYQFFTGSDGSLYASDDSGIYKYDMNGGKLNKLADFRDSNIGTGGYMWLETVALSDTEFIVNIPGPDMGTSITSTLARLTKVNPEDVVDKTVITLMAQYMNGDIGNAIMKFNRSNDKYMIKMINYDTLYQDDWETARKQFNLDITSGKAADIICVSNNEASLRKYVDKGILLDLTPAFEKGGPLGDIEYLPNVAEMMKIDGKLYTFMPSFYVETCSTKTKFLNGKTTLSFKDWDDIITSNGANYDLAFGTYVSRENLGSYLWTYYGDKFVDWKNKKCNFNNPEFIEYLNFVNKFPDEEHQFEGEENGEWVPEEKFVQEDKTLFYRTYISSFDDYARTAQLTFKEDFEFVGFPNEGGENLAVISPSTFAVNSKTEHKEVIYDVIKSIMTADKEAFYGFSPVKSKFDEQFAKAIQEKSEDDIDAYGWDPVTDKEVKVKPLSQEQAQKLKDYILGIKATDCYDEEVSKIVEEETATFYSGQKTAEQVAEIIQNRVTTYLNENS</sequence>
<name>A0A1G5EL72_9FIRM</name>
<gene>
    <name evidence="2" type="ORF">SAMN02910451_01996</name>
</gene>
<dbReference type="SUPFAM" id="SSF75011">
    <property type="entry name" value="3-carboxy-cis,cis-mucoante lactonizing enzyme"/>
    <property type="match status" value="1"/>
</dbReference>
<dbReference type="AlphaFoldDB" id="A0A1G5EL72"/>
<feature type="compositionally biased region" description="Low complexity" evidence="1">
    <location>
        <begin position="149"/>
        <end position="181"/>
    </location>
</feature>
<evidence type="ECO:0000313" key="3">
    <source>
        <dbReference type="Proteomes" id="UP000183047"/>
    </source>
</evidence>
<dbReference type="Pfam" id="PF13416">
    <property type="entry name" value="SBP_bac_8"/>
    <property type="match status" value="1"/>
</dbReference>
<protein>
    <submittedName>
        <fullName evidence="2">ABC-type glycerol-3-phosphate transport system, substrate-binding protein</fullName>
    </submittedName>
</protein>
<dbReference type="OrthoDB" id="1837101at2"/>
<keyword evidence="3" id="KW-1185">Reference proteome</keyword>
<dbReference type="Gene3D" id="3.40.190.10">
    <property type="entry name" value="Periplasmic binding protein-like II"/>
    <property type="match status" value="1"/>
</dbReference>
<dbReference type="PROSITE" id="PS51257">
    <property type="entry name" value="PROKAR_LIPOPROTEIN"/>
    <property type="match status" value="1"/>
</dbReference>
<feature type="region of interest" description="Disordered" evidence="1">
    <location>
        <begin position="135"/>
        <end position="198"/>
    </location>
</feature>
<dbReference type="SUPFAM" id="SSF53850">
    <property type="entry name" value="Periplasmic binding protein-like II"/>
    <property type="match status" value="1"/>
</dbReference>
<dbReference type="EMBL" id="FMUR01000011">
    <property type="protein sequence ID" value="SCY27735.1"/>
    <property type="molecule type" value="Genomic_DNA"/>
</dbReference>
<accession>A0A1G5EL72</accession>
<dbReference type="InterPro" id="IPR006059">
    <property type="entry name" value="SBP"/>
</dbReference>
<reference evidence="3" key="1">
    <citation type="submission" date="2016-10" db="EMBL/GenBank/DDBJ databases">
        <authorList>
            <person name="Varghese N."/>
            <person name="Submissions S."/>
        </authorList>
    </citation>
    <scope>NUCLEOTIDE SEQUENCE [LARGE SCALE GENOMIC DNA]</scope>
    <source>
        <strain evidence="3">XBD2006</strain>
    </source>
</reference>
<dbReference type="RefSeq" id="WP_074462564.1">
    <property type="nucleotide sequence ID" value="NZ_FMUR01000011.1"/>
</dbReference>
<evidence type="ECO:0000256" key="1">
    <source>
        <dbReference type="SAM" id="MobiDB-lite"/>
    </source>
</evidence>
<organism evidence="2 3">
    <name type="scientific">Butyrivibrio hungatei</name>
    <dbReference type="NCBI Taxonomy" id="185008"/>
    <lineage>
        <taxon>Bacteria</taxon>
        <taxon>Bacillati</taxon>
        <taxon>Bacillota</taxon>
        <taxon>Clostridia</taxon>
        <taxon>Lachnospirales</taxon>
        <taxon>Lachnospiraceae</taxon>
        <taxon>Butyrivibrio</taxon>
    </lineage>
</organism>
<dbReference type="Proteomes" id="UP000183047">
    <property type="component" value="Unassembled WGS sequence"/>
</dbReference>
<proteinExistence type="predicted"/>